<evidence type="ECO:0000313" key="2">
    <source>
        <dbReference type="Proteomes" id="UP001519460"/>
    </source>
</evidence>
<gene>
    <name evidence="1" type="ORF">BaRGS_00007218</name>
</gene>
<dbReference type="EMBL" id="JACVVK020000031">
    <property type="protein sequence ID" value="KAK7501414.1"/>
    <property type="molecule type" value="Genomic_DNA"/>
</dbReference>
<proteinExistence type="predicted"/>
<keyword evidence="2" id="KW-1185">Reference proteome</keyword>
<dbReference type="Proteomes" id="UP001519460">
    <property type="component" value="Unassembled WGS sequence"/>
</dbReference>
<accession>A0ABD0LQW9</accession>
<name>A0ABD0LQW9_9CAEN</name>
<organism evidence="1 2">
    <name type="scientific">Batillaria attramentaria</name>
    <dbReference type="NCBI Taxonomy" id="370345"/>
    <lineage>
        <taxon>Eukaryota</taxon>
        <taxon>Metazoa</taxon>
        <taxon>Spiralia</taxon>
        <taxon>Lophotrochozoa</taxon>
        <taxon>Mollusca</taxon>
        <taxon>Gastropoda</taxon>
        <taxon>Caenogastropoda</taxon>
        <taxon>Sorbeoconcha</taxon>
        <taxon>Cerithioidea</taxon>
        <taxon>Batillariidae</taxon>
        <taxon>Batillaria</taxon>
    </lineage>
</organism>
<sequence length="101" mass="12047">MPHTRGNEKRFRIQPAFPSSTCNSHYWSTDRKGRTARNRLFRKTTTDKQLQYEQEGRKSIHNIRKKHTDSCKERTDGPHTAMLHSSSERLDYICSFYQSRE</sequence>
<evidence type="ECO:0000313" key="1">
    <source>
        <dbReference type="EMBL" id="KAK7501414.1"/>
    </source>
</evidence>
<dbReference type="AlphaFoldDB" id="A0ABD0LQW9"/>
<protein>
    <submittedName>
        <fullName evidence="1">Uncharacterized protein</fullName>
    </submittedName>
</protein>
<reference evidence="1 2" key="1">
    <citation type="journal article" date="2023" name="Sci. Data">
        <title>Genome assembly of the Korean intertidal mud-creeper Batillaria attramentaria.</title>
        <authorList>
            <person name="Patra A.K."/>
            <person name="Ho P.T."/>
            <person name="Jun S."/>
            <person name="Lee S.J."/>
            <person name="Kim Y."/>
            <person name="Won Y.J."/>
        </authorList>
    </citation>
    <scope>NUCLEOTIDE SEQUENCE [LARGE SCALE GENOMIC DNA]</scope>
    <source>
        <strain evidence="1">Wonlab-2016</strain>
    </source>
</reference>
<comment type="caution">
    <text evidence="1">The sequence shown here is derived from an EMBL/GenBank/DDBJ whole genome shotgun (WGS) entry which is preliminary data.</text>
</comment>